<name>A0A6B0SMX7_9EURY</name>
<dbReference type="AlphaFoldDB" id="A0A6B0SMX7"/>
<evidence type="ECO:0000313" key="4">
    <source>
        <dbReference type="EMBL" id="MXR40085.1"/>
    </source>
</evidence>
<reference evidence="4 5" key="1">
    <citation type="submission" date="2019-12" db="EMBL/GenBank/DDBJ databases">
        <title>Isolation and characterization of three novel carbon monoxide-oxidizing members of Halobacteria from salione crusts and soils.</title>
        <authorList>
            <person name="Myers M.R."/>
            <person name="King G.M."/>
        </authorList>
    </citation>
    <scope>NUCLEOTIDE SEQUENCE [LARGE SCALE GENOMIC DNA]</scope>
    <source>
        <strain evidence="4 5">WSA2</strain>
    </source>
</reference>
<feature type="coiled-coil region" evidence="3">
    <location>
        <begin position="302"/>
        <end position="343"/>
    </location>
</feature>
<evidence type="ECO:0000256" key="3">
    <source>
        <dbReference type="SAM" id="Coils"/>
    </source>
</evidence>
<accession>A0A6B0SMX7</accession>
<comment type="caution">
    <text evidence="4">The sequence shown here is derived from an EMBL/GenBank/DDBJ whole genome shotgun (WGS) entry which is preliminary data.</text>
</comment>
<dbReference type="EMBL" id="WUUS01000001">
    <property type="protein sequence ID" value="MXR40085.1"/>
    <property type="molecule type" value="Genomic_DNA"/>
</dbReference>
<dbReference type="PANTHER" id="PTHR32114:SF2">
    <property type="entry name" value="ABC TRANSPORTER ABCH.3"/>
    <property type="match status" value="1"/>
</dbReference>
<sequence length="569" mass="65669">MRIKTLDIEEFASGEHRGKTVQNVQGDSFLFRGGSRTGKTLTFNAILYNLLGARHTVDLATGRQNEVELRFTNGTRFFRGNPRAEFENGGEVLTGGDASDEFSELLGDTDLIKSHFVHSHLGKMPLDDLGKDDRISLIRAVTNDELRQRLSRFEDAEEQLEELVIETEDEKRRATENLEEIQREIQSLESQKEKYEDIESKIDSGELADLSERLLRDEDLESRLDQLFREKEGLRKQLRKLHRKKRKQQNYDSEVNQIIAEAVNDFVCPTCDRRITTEKAKNRIQTGNCPYCGRDHSLEGLKEQISERINRSDDLLSELETEIEELQSQRDQVDQDIEKIRDDRPEIGDLDGFVKRRLDRFDHDLDLLRDHVEEELENVVQSLEEARAEEQRLQEKQENAEDRLEAYQESLVSASEQVEELTQESFEAGIQEFSEKWEEIYNEMNSSLELEIDIDPEGTIQFPGRNNVREYDRGGNLSGSELHLLNISFACTLAMFATESEATEWDTVVLDEPFSNLQEPENREAAIEYILSMDKQVIATSSDDSLDGRFENVEVLSREALQTRLGEFT</sequence>
<dbReference type="RefSeq" id="WP_159662793.1">
    <property type="nucleotide sequence ID" value="NZ_WUUS01000001.1"/>
</dbReference>
<dbReference type="PANTHER" id="PTHR32114">
    <property type="entry name" value="ABC TRANSPORTER ABCH.3"/>
    <property type="match status" value="1"/>
</dbReference>
<gene>
    <name evidence="4" type="ORF">GRX01_01750</name>
</gene>
<feature type="coiled-coil region" evidence="3">
    <location>
        <begin position="143"/>
        <end position="251"/>
    </location>
</feature>
<evidence type="ECO:0008006" key="6">
    <source>
        <dbReference type="Google" id="ProtNLM"/>
    </source>
</evidence>
<proteinExistence type="inferred from homology"/>
<feature type="coiled-coil region" evidence="3">
    <location>
        <begin position="369"/>
        <end position="424"/>
    </location>
</feature>
<evidence type="ECO:0000313" key="5">
    <source>
        <dbReference type="Proteomes" id="UP000437065"/>
    </source>
</evidence>
<comment type="similarity">
    <text evidence="2">Belongs to the Sph1/Sph2 family.</text>
</comment>
<dbReference type="Gene3D" id="3.40.50.300">
    <property type="entry name" value="P-loop containing nucleotide triphosphate hydrolases"/>
    <property type="match status" value="1"/>
</dbReference>
<dbReference type="SUPFAM" id="SSF52540">
    <property type="entry name" value="P-loop containing nucleoside triphosphate hydrolases"/>
    <property type="match status" value="2"/>
</dbReference>
<organism evidence="4 5">
    <name type="scientific">Halobaculum saliterrae</name>
    <dbReference type="NCBI Taxonomy" id="2073113"/>
    <lineage>
        <taxon>Archaea</taxon>
        <taxon>Methanobacteriati</taxon>
        <taxon>Methanobacteriota</taxon>
        <taxon>Stenosarchaea group</taxon>
        <taxon>Halobacteria</taxon>
        <taxon>Halobacteriales</taxon>
        <taxon>Haloferacaceae</taxon>
        <taxon>Halobaculum</taxon>
    </lineage>
</organism>
<protein>
    <recommendedName>
        <fullName evidence="6">AAA domain-containing protein</fullName>
    </recommendedName>
</protein>
<dbReference type="InterPro" id="IPR027417">
    <property type="entry name" value="P-loop_NTPase"/>
</dbReference>
<evidence type="ECO:0000256" key="2">
    <source>
        <dbReference type="ARBA" id="ARBA00049666"/>
    </source>
</evidence>
<evidence type="ECO:0000256" key="1">
    <source>
        <dbReference type="ARBA" id="ARBA00023054"/>
    </source>
</evidence>
<keyword evidence="1 3" id="KW-0175">Coiled coil</keyword>
<dbReference type="OrthoDB" id="269347at2157"/>
<keyword evidence="5" id="KW-1185">Reference proteome</keyword>
<dbReference type="Proteomes" id="UP000437065">
    <property type="component" value="Unassembled WGS sequence"/>
</dbReference>